<sequence>MRTHTVRTVVTLAAAAVLSAGLATASAAPAGQPSPSAGHGASHKPVLVDCFWKPQARPDAFILACGDANSRLSSLHWSTWNGRSAVAKGVNFVNDCKPYCAKGTFRSYPVIVRLDRPEPWKKDPKVDHFTRISLVFTGARPEGYDRVMTTPLWD</sequence>
<dbReference type="RefSeq" id="WP_189901923.1">
    <property type="nucleotide sequence ID" value="NZ_BNBC01000017.1"/>
</dbReference>
<keyword evidence="1" id="KW-0732">Signal</keyword>
<reference evidence="2" key="2">
    <citation type="submission" date="2020-09" db="EMBL/GenBank/DDBJ databases">
        <authorList>
            <person name="Sun Q."/>
            <person name="Ohkuma M."/>
        </authorList>
    </citation>
    <scope>NUCLEOTIDE SEQUENCE</scope>
    <source>
        <strain evidence="2">JCM 3302</strain>
    </source>
</reference>
<name>A0A919DUR8_9ACTN</name>
<proteinExistence type="predicted"/>
<dbReference type="EMBL" id="BNBC01000017">
    <property type="protein sequence ID" value="GHE79835.1"/>
    <property type="molecule type" value="Genomic_DNA"/>
</dbReference>
<organism evidence="2 3">
    <name type="scientific">Streptomyces spiralis</name>
    <dbReference type="NCBI Taxonomy" id="66376"/>
    <lineage>
        <taxon>Bacteria</taxon>
        <taxon>Bacillati</taxon>
        <taxon>Actinomycetota</taxon>
        <taxon>Actinomycetes</taxon>
        <taxon>Kitasatosporales</taxon>
        <taxon>Streptomycetaceae</taxon>
        <taxon>Streptomyces</taxon>
    </lineage>
</organism>
<protein>
    <recommendedName>
        <fullName evidence="4">Secreted protein</fullName>
    </recommendedName>
</protein>
<evidence type="ECO:0000313" key="3">
    <source>
        <dbReference type="Proteomes" id="UP000641386"/>
    </source>
</evidence>
<feature type="chain" id="PRO_5037871697" description="Secreted protein" evidence="1">
    <location>
        <begin position="28"/>
        <end position="154"/>
    </location>
</feature>
<dbReference type="AlphaFoldDB" id="A0A919DUR8"/>
<dbReference type="Proteomes" id="UP000641386">
    <property type="component" value="Unassembled WGS sequence"/>
</dbReference>
<accession>A0A919DUR8</accession>
<evidence type="ECO:0000313" key="2">
    <source>
        <dbReference type="EMBL" id="GHE79835.1"/>
    </source>
</evidence>
<comment type="caution">
    <text evidence="2">The sequence shown here is derived from an EMBL/GenBank/DDBJ whole genome shotgun (WGS) entry which is preliminary data.</text>
</comment>
<keyword evidence="3" id="KW-1185">Reference proteome</keyword>
<evidence type="ECO:0000256" key="1">
    <source>
        <dbReference type="SAM" id="SignalP"/>
    </source>
</evidence>
<feature type="signal peptide" evidence="1">
    <location>
        <begin position="1"/>
        <end position="27"/>
    </location>
</feature>
<reference evidence="2" key="1">
    <citation type="journal article" date="2014" name="Int. J. Syst. Evol. Microbiol.">
        <title>Complete genome sequence of Corynebacterium casei LMG S-19264T (=DSM 44701T), isolated from a smear-ripened cheese.</title>
        <authorList>
            <consortium name="US DOE Joint Genome Institute (JGI-PGF)"/>
            <person name="Walter F."/>
            <person name="Albersmeier A."/>
            <person name="Kalinowski J."/>
            <person name="Ruckert C."/>
        </authorList>
    </citation>
    <scope>NUCLEOTIDE SEQUENCE</scope>
    <source>
        <strain evidence="2">JCM 3302</strain>
    </source>
</reference>
<gene>
    <name evidence="2" type="ORF">GCM10014715_38940</name>
</gene>
<evidence type="ECO:0008006" key="4">
    <source>
        <dbReference type="Google" id="ProtNLM"/>
    </source>
</evidence>